<dbReference type="SUPFAM" id="SSF56553">
    <property type="entry name" value="Insert subdomain of RNA polymerase alpha subunit"/>
    <property type="match status" value="1"/>
</dbReference>
<dbReference type="GO" id="GO:0000428">
    <property type="term" value="C:DNA-directed RNA polymerase complex"/>
    <property type="evidence" value="ECO:0007669"/>
    <property type="project" value="UniProtKB-KW"/>
</dbReference>
<keyword evidence="8" id="KW-1185">Reference proteome</keyword>
<dbReference type="GO" id="GO:0046983">
    <property type="term" value="F:protein dimerization activity"/>
    <property type="evidence" value="ECO:0007669"/>
    <property type="project" value="InterPro"/>
</dbReference>
<dbReference type="GO" id="GO:0003899">
    <property type="term" value="F:DNA-directed RNA polymerase activity"/>
    <property type="evidence" value="ECO:0007669"/>
    <property type="project" value="UniProtKB-UniRule"/>
</dbReference>
<dbReference type="PROSITE" id="PS00446">
    <property type="entry name" value="RNA_POL_D_30KD"/>
    <property type="match status" value="1"/>
</dbReference>
<dbReference type="InterPro" id="IPR022842">
    <property type="entry name" value="RNAP_Rpo3/Rpb3/RPAC1"/>
</dbReference>
<evidence type="ECO:0000256" key="2">
    <source>
        <dbReference type="ARBA" id="ARBA00022490"/>
    </source>
</evidence>
<evidence type="ECO:0000313" key="7">
    <source>
        <dbReference type="EMBL" id="MBZ2166253.1"/>
    </source>
</evidence>
<organism evidence="7 8">
    <name type="scientific">Methanobacterium spitsbergense</name>
    <dbReference type="NCBI Taxonomy" id="2874285"/>
    <lineage>
        <taxon>Archaea</taxon>
        <taxon>Methanobacteriati</taxon>
        <taxon>Methanobacteriota</taxon>
        <taxon>Methanomada group</taxon>
        <taxon>Methanobacteria</taxon>
        <taxon>Methanobacteriales</taxon>
        <taxon>Methanobacteriaceae</taxon>
        <taxon>Methanobacterium</taxon>
    </lineage>
</organism>
<evidence type="ECO:0000256" key="1">
    <source>
        <dbReference type="ARBA" id="ARBA00022478"/>
    </source>
</evidence>
<dbReference type="GO" id="GO:0051538">
    <property type="term" value="F:3 iron, 4 sulfur cluster binding"/>
    <property type="evidence" value="ECO:0007669"/>
    <property type="project" value="UniProtKB-KW"/>
</dbReference>
<feature type="domain" description="4Fe-4S ferredoxin-type" evidence="6">
    <location>
        <begin position="194"/>
        <end position="223"/>
    </location>
</feature>
<dbReference type="HAMAP" id="MF_00320">
    <property type="entry name" value="RNApol_arch_Rpo3"/>
    <property type="match status" value="1"/>
</dbReference>
<dbReference type="PANTHER" id="PTHR11800">
    <property type="entry name" value="DNA-DIRECTED RNA POLYMERASE"/>
    <property type="match status" value="1"/>
</dbReference>
<dbReference type="Gene3D" id="3.30.70.3110">
    <property type="match status" value="1"/>
</dbReference>
<keyword evidence="5" id="KW-0003">3Fe-4S</keyword>
<dbReference type="GO" id="GO:0006351">
    <property type="term" value="P:DNA-templated transcription"/>
    <property type="evidence" value="ECO:0007669"/>
    <property type="project" value="UniProtKB-UniRule"/>
</dbReference>
<dbReference type="EC" id="2.7.7.6" evidence="5"/>
<comment type="caution">
    <text evidence="7">The sequence shown here is derived from an EMBL/GenBank/DDBJ whole genome shotgun (WGS) entry which is preliminary data.</text>
</comment>
<accession>A0A8T5UZL5</accession>
<keyword evidence="5" id="KW-0479">Metal-binding</keyword>
<keyword evidence="5" id="KW-0411">Iron-sulfur</keyword>
<proteinExistence type="inferred from homology"/>
<keyword evidence="5 7" id="KW-0808">Transferase</keyword>
<feature type="binding site" evidence="5">
    <location>
        <position position="209"/>
    </location>
    <ligand>
        <name>[3Fe-4S] cluster</name>
        <dbReference type="ChEBI" id="CHEBI:21137"/>
    </ligand>
</feature>
<comment type="subunit">
    <text evidence="5">Part of the RNA polymerase complex.</text>
</comment>
<comment type="catalytic activity">
    <reaction evidence="5">
        <text>RNA(n) + a ribonucleoside 5'-triphosphate = RNA(n+1) + diphosphate</text>
        <dbReference type="Rhea" id="RHEA:21248"/>
        <dbReference type="Rhea" id="RHEA-COMP:14527"/>
        <dbReference type="Rhea" id="RHEA-COMP:17342"/>
        <dbReference type="ChEBI" id="CHEBI:33019"/>
        <dbReference type="ChEBI" id="CHEBI:61557"/>
        <dbReference type="ChEBI" id="CHEBI:140395"/>
        <dbReference type="EC" id="2.7.7.6"/>
    </reaction>
</comment>
<comment type="subcellular location">
    <subcellularLocation>
        <location evidence="5">Cytoplasm</location>
    </subcellularLocation>
</comment>
<dbReference type="SUPFAM" id="SSF55257">
    <property type="entry name" value="RBP11-like subunits of RNA polymerase"/>
    <property type="match status" value="1"/>
</dbReference>
<keyword evidence="5 7" id="KW-0548">Nucleotidyltransferase</keyword>
<keyword evidence="2 5" id="KW-0963">Cytoplasm</keyword>
<dbReference type="AlphaFoldDB" id="A0A8T5UZL5"/>
<feature type="binding site" evidence="5">
    <location>
        <position position="203"/>
    </location>
    <ligand>
        <name>[3Fe-4S] cluster</name>
        <dbReference type="ChEBI" id="CHEBI:21137"/>
    </ligand>
</feature>
<dbReference type="Pfam" id="PF01000">
    <property type="entry name" value="RNA_pol_A_bac"/>
    <property type="match status" value="1"/>
</dbReference>
<dbReference type="InterPro" id="IPR017900">
    <property type="entry name" value="4Fe4S_Fe_S_CS"/>
</dbReference>
<dbReference type="GO" id="GO:0016491">
    <property type="term" value="F:oxidoreductase activity"/>
    <property type="evidence" value="ECO:0007669"/>
    <property type="project" value="UniProtKB-ARBA"/>
</dbReference>
<comment type="similarity">
    <text evidence="4 5">Belongs to the archaeal Rpo3/eukaryotic RPB3 RNA polymerase subunit family.</text>
</comment>
<dbReference type="GO" id="GO:0046872">
    <property type="term" value="F:metal ion binding"/>
    <property type="evidence" value="ECO:0007669"/>
    <property type="project" value="UniProtKB-KW"/>
</dbReference>
<dbReference type="GO" id="GO:0005737">
    <property type="term" value="C:cytoplasm"/>
    <property type="evidence" value="ECO:0007669"/>
    <property type="project" value="UniProtKB-SubCell"/>
</dbReference>
<comment type="function">
    <text evidence="5">DNA-dependent RNA polymerase (RNAP) catalyzes the transcription of DNA into RNA using the four ribonucleoside triphosphates as substrates.</text>
</comment>
<dbReference type="InterPro" id="IPR017896">
    <property type="entry name" value="4Fe4S_Fe-S-bd"/>
</dbReference>
<dbReference type="PROSITE" id="PS00198">
    <property type="entry name" value="4FE4S_FER_1"/>
    <property type="match status" value="1"/>
</dbReference>
<dbReference type="PANTHER" id="PTHR11800:SF2">
    <property type="entry name" value="DNA-DIRECTED RNA POLYMERASE II SUBUNIT RPB3"/>
    <property type="match status" value="1"/>
</dbReference>
<dbReference type="InterPro" id="IPR001514">
    <property type="entry name" value="DNA-dir_RNA_pol_30-40kDasu_CS"/>
</dbReference>
<dbReference type="Gene3D" id="3.30.1360.10">
    <property type="entry name" value="RNA polymerase, RBP11-like subunit"/>
    <property type="match status" value="1"/>
</dbReference>
<keyword evidence="5" id="KW-0408">Iron</keyword>
<dbReference type="InterPro" id="IPR036603">
    <property type="entry name" value="RBP11-like"/>
</dbReference>
<dbReference type="Proteomes" id="UP000825933">
    <property type="component" value="Unassembled WGS sequence"/>
</dbReference>
<evidence type="ECO:0000256" key="3">
    <source>
        <dbReference type="ARBA" id="ARBA00023163"/>
    </source>
</evidence>
<dbReference type="CDD" id="cd07030">
    <property type="entry name" value="RNAP_D"/>
    <property type="match status" value="1"/>
</dbReference>
<dbReference type="InterPro" id="IPR036643">
    <property type="entry name" value="RNApol_insert_sf"/>
</dbReference>
<reference evidence="8" key="1">
    <citation type="journal article" date="2022" name="Microbiol. Resour. Announc.">
        <title>Draft Genome Sequence of a Methanogenic Archaeon from West Spitsbergen Permafrost.</title>
        <authorList>
            <person name="Trubitsyn V."/>
            <person name="Rivkina E."/>
            <person name="Shcherbakova V."/>
        </authorList>
    </citation>
    <scope>NUCLEOTIDE SEQUENCE [LARGE SCALE GENOMIC DNA]</scope>
    <source>
        <strain evidence="8">VT</strain>
    </source>
</reference>
<evidence type="ECO:0000313" key="8">
    <source>
        <dbReference type="Proteomes" id="UP000825933"/>
    </source>
</evidence>
<dbReference type="SMART" id="SM00662">
    <property type="entry name" value="RPOLD"/>
    <property type="match status" value="1"/>
</dbReference>
<evidence type="ECO:0000259" key="6">
    <source>
        <dbReference type="PROSITE" id="PS51379"/>
    </source>
</evidence>
<dbReference type="Pfam" id="PF01193">
    <property type="entry name" value="RNA_pol_L"/>
    <property type="match status" value="1"/>
</dbReference>
<dbReference type="GO" id="GO:0003677">
    <property type="term" value="F:DNA binding"/>
    <property type="evidence" value="ECO:0007669"/>
    <property type="project" value="UniProtKB-UniRule"/>
</dbReference>
<comment type="cofactor">
    <cofactor evidence="5">
        <name>[3Fe-4S] cluster</name>
        <dbReference type="ChEBI" id="CHEBI:21137"/>
    </cofactor>
    <text evidence="5">Binds 1 [3Fe-4S] cluster.</text>
</comment>
<name>A0A8T5UZL5_9EURY</name>
<keyword evidence="3 5" id="KW-0804">Transcription</keyword>
<dbReference type="NCBIfam" id="NF001988">
    <property type="entry name" value="PRK00783.1"/>
    <property type="match status" value="1"/>
</dbReference>
<dbReference type="RefSeq" id="WP_223791796.1">
    <property type="nucleotide sequence ID" value="NZ_JAIOUQ010000009.1"/>
</dbReference>
<evidence type="ECO:0000256" key="4">
    <source>
        <dbReference type="ARBA" id="ARBA00025804"/>
    </source>
</evidence>
<dbReference type="Gene3D" id="2.170.120.12">
    <property type="entry name" value="DNA-directed RNA polymerase, insert domain"/>
    <property type="match status" value="1"/>
</dbReference>
<dbReference type="InterPro" id="IPR011263">
    <property type="entry name" value="DNA-dir_RNA_pol_RpoA/D/Rpb3"/>
</dbReference>
<keyword evidence="1 5" id="KW-0240">DNA-directed RNA polymerase</keyword>
<dbReference type="InterPro" id="IPR011262">
    <property type="entry name" value="DNA-dir_RNA_pol_insert"/>
</dbReference>
<evidence type="ECO:0000256" key="5">
    <source>
        <dbReference type="HAMAP-Rule" id="MF_00320"/>
    </source>
</evidence>
<dbReference type="PROSITE" id="PS51379">
    <property type="entry name" value="4FE4S_FER_2"/>
    <property type="match status" value="2"/>
</dbReference>
<sequence>MEIDIKKKDENFLLFSIEGVNDAFINAIRRISTVEVPTMAVETVEILKNDAKIFDEALAHRLGLVPLTTDIESMILASECDCEETCPRCSVSLLLKEKGPKTVYSGDLKSQDPQVVPYNDTIPLLKLKEGEEVELIAIAKLGQGLEHAKWEPTTACAYKYYPQITIDTETCEECGLCAKECPRGVYEFDEKKNLVKVVDLENCSMCKTCVRGCTTNSITVEGQEGKYIFRIETDGSLSPEEVLKRACDILSDKSEKIIEFCK</sequence>
<dbReference type="EMBL" id="JAIOUQ010000009">
    <property type="protein sequence ID" value="MBZ2166253.1"/>
    <property type="molecule type" value="Genomic_DNA"/>
</dbReference>
<feature type="domain" description="4Fe-4S ferredoxin-type" evidence="6">
    <location>
        <begin position="162"/>
        <end position="191"/>
    </location>
</feature>
<protein>
    <recommendedName>
        <fullName evidence="5">DNA-directed RNA polymerase subunit Rpo3</fullName>
        <ecNumber evidence="5">2.7.7.6</ecNumber>
    </recommendedName>
    <alternativeName>
        <fullName evidence="5">DNA-directed RNA polymerase subunit D</fullName>
    </alternativeName>
</protein>
<feature type="binding site" evidence="5">
    <location>
        <position position="206"/>
    </location>
    <ligand>
        <name>[3Fe-4S] cluster</name>
        <dbReference type="ChEBI" id="CHEBI:21137"/>
    </ligand>
</feature>
<gene>
    <name evidence="5" type="primary">rpo3</name>
    <name evidence="5" type="synonym">rpoD</name>
    <name evidence="7" type="ORF">K8N75_09405</name>
</gene>
<dbReference type="Pfam" id="PF00037">
    <property type="entry name" value="Fer4"/>
    <property type="match status" value="1"/>
</dbReference>
<dbReference type="InterPro" id="IPR050518">
    <property type="entry name" value="Rpo3/RPB3_RNA_Pol_subunit"/>
</dbReference>